<keyword evidence="2" id="KW-1185">Reference proteome</keyword>
<comment type="caution">
    <text evidence="1">The sequence shown here is derived from an EMBL/GenBank/DDBJ whole genome shotgun (WGS) entry which is preliminary data.</text>
</comment>
<proteinExistence type="predicted"/>
<dbReference type="EMBL" id="CM029045">
    <property type="protein sequence ID" value="KAG2599289.1"/>
    <property type="molecule type" value="Genomic_DNA"/>
</dbReference>
<evidence type="ECO:0000313" key="1">
    <source>
        <dbReference type="EMBL" id="KAG2599289.1"/>
    </source>
</evidence>
<name>A0A8T0ST26_PANVG</name>
<sequence>MRREQRAAADGRGVRRPMGAVCGGRGGRWAPRPPFYCGHGQLDLLRPRVLGTDERRPGARIMPTAVDMQALFNADGVVKLRRRGAPTALWSCGDAEERAMGRARSAARRRAAGAGGVRSLGGTSMAAAWCVRDLASGGGAGPDGGRIYFFLFF</sequence>
<dbReference type="AlphaFoldDB" id="A0A8T0ST26"/>
<organism evidence="1 2">
    <name type="scientific">Panicum virgatum</name>
    <name type="common">Blackwell switchgrass</name>
    <dbReference type="NCBI Taxonomy" id="38727"/>
    <lineage>
        <taxon>Eukaryota</taxon>
        <taxon>Viridiplantae</taxon>
        <taxon>Streptophyta</taxon>
        <taxon>Embryophyta</taxon>
        <taxon>Tracheophyta</taxon>
        <taxon>Spermatophyta</taxon>
        <taxon>Magnoliopsida</taxon>
        <taxon>Liliopsida</taxon>
        <taxon>Poales</taxon>
        <taxon>Poaceae</taxon>
        <taxon>PACMAD clade</taxon>
        <taxon>Panicoideae</taxon>
        <taxon>Panicodae</taxon>
        <taxon>Paniceae</taxon>
        <taxon>Panicinae</taxon>
        <taxon>Panicum</taxon>
        <taxon>Panicum sect. Hiantes</taxon>
    </lineage>
</organism>
<reference evidence="1" key="1">
    <citation type="submission" date="2020-05" db="EMBL/GenBank/DDBJ databases">
        <title>WGS assembly of Panicum virgatum.</title>
        <authorList>
            <person name="Lovell J.T."/>
            <person name="Jenkins J."/>
            <person name="Shu S."/>
            <person name="Juenger T.E."/>
            <person name="Schmutz J."/>
        </authorList>
    </citation>
    <scope>NUCLEOTIDE SEQUENCE</scope>
    <source>
        <strain evidence="1">AP13</strain>
    </source>
</reference>
<protein>
    <submittedName>
        <fullName evidence="1">Uncharacterized protein</fullName>
    </submittedName>
</protein>
<dbReference type="Proteomes" id="UP000823388">
    <property type="component" value="Chromosome 5K"/>
</dbReference>
<accession>A0A8T0ST26</accession>
<gene>
    <name evidence="1" type="ORF">PVAP13_5KG380121</name>
</gene>
<evidence type="ECO:0000313" key="2">
    <source>
        <dbReference type="Proteomes" id="UP000823388"/>
    </source>
</evidence>